<feature type="compositionally biased region" description="Basic and acidic residues" evidence="1">
    <location>
        <begin position="55"/>
        <end position="65"/>
    </location>
</feature>
<dbReference type="EMBL" id="JAFIMR010000007">
    <property type="protein sequence ID" value="KAI1876647.1"/>
    <property type="molecule type" value="Genomic_DNA"/>
</dbReference>
<keyword evidence="3" id="KW-1185">Reference proteome</keyword>
<evidence type="ECO:0000313" key="3">
    <source>
        <dbReference type="Proteomes" id="UP000829685"/>
    </source>
</evidence>
<gene>
    <name evidence="2" type="ORF">JX265_004173</name>
</gene>
<evidence type="ECO:0000256" key="1">
    <source>
        <dbReference type="SAM" id="MobiDB-lite"/>
    </source>
</evidence>
<organism evidence="2 3">
    <name type="scientific">Neoarthrinium moseri</name>
    <dbReference type="NCBI Taxonomy" id="1658444"/>
    <lineage>
        <taxon>Eukaryota</taxon>
        <taxon>Fungi</taxon>
        <taxon>Dikarya</taxon>
        <taxon>Ascomycota</taxon>
        <taxon>Pezizomycotina</taxon>
        <taxon>Sordariomycetes</taxon>
        <taxon>Xylariomycetidae</taxon>
        <taxon>Amphisphaeriales</taxon>
        <taxon>Apiosporaceae</taxon>
        <taxon>Neoarthrinium</taxon>
    </lineage>
</organism>
<dbReference type="AlphaFoldDB" id="A0A9P9WS82"/>
<accession>A0A9P9WS82</accession>
<evidence type="ECO:0000313" key="2">
    <source>
        <dbReference type="EMBL" id="KAI1876647.1"/>
    </source>
</evidence>
<comment type="caution">
    <text evidence="2">The sequence shown here is derived from an EMBL/GenBank/DDBJ whole genome shotgun (WGS) entry which is preliminary data.</text>
</comment>
<proteinExistence type="predicted"/>
<reference evidence="2" key="1">
    <citation type="submission" date="2021-03" db="EMBL/GenBank/DDBJ databases">
        <title>Revisited historic fungal species revealed as producer of novel bioactive compounds through whole genome sequencing and comparative genomics.</title>
        <authorList>
            <person name="Vignolle G.A."/>
            <person name="Hochenegger N."/>
            <person name="Mach R.L."/>
            <person name="Mach-Aigner A.R."/>
            <person name="Javad Rahimi M."/>
            <person name="Salim K.A."/>
            <person name="Chan C.M."/>
            <person name="Lim L.B.L."/>
            <person name="Cai F."/>
            <person name="Druzhinina I.S."/>
            <person name="U'Ren J.M."/>
            <person name="Derntl C."/>
        </authorList>
    </citation>
    <scope>NUCLEOTIDE SEQUENCE</scope>
    <source>
        <strain evidence="2">TUCIM 5799</strain>
    </source>
</reference>
<feature type="region of interest" description="Disordered" evidence="1">
    <location>
        <begin position="20"/>
        <end position="83"/>
    </location>
</feature>
<name>A0A9P9WS82_9PEZI</name>
<protein>
    <submittedName>
        <fullName evidence="2">Uncharacterized protein</fullName>
    </submittedName>
</protein>
<sequence length="83" mass="8909">MSNYQASYCIQGDDQAATCASYGHDDNPDKWSNSAQRSSSSPPKKSKKDGRKGKTSRDKITRSEADFMGIGAQFHGSGSSATK</sequence>
<dbReference type="Proteomes" id="UP000829685">
    <property type="component" value="Unassembled WGS sequence"/>
</dbReference>
<feature type="compositionally biased region" description="Basic residues" evidence="1">
    <location>
        <begin position="44"/>
        <end position="54"/>
    </location>
</feature>